<sequence length="137" mass="14318">MTSTSALWTRHPGVRAGRRPGPAGPVGNRLLVGALTLGGVVVLVGFRHAGGVMVAALGLSVLAVIESAVVLMSLRRADRIAAEVALHQLGAERRAAALARDLRDELGRLHQELARVAAQTAIAAQPASHQRPHDAIR</sequence>
<keyword evidence="2" id="KW-0472">Membrane</keyword>
<accession>A0ABV8IT83</accession>
<dbReference type="Proteomes" id="UP001595867">
    <property type="component" value="Unassembled WGS sequence"/>
</dbReference>
<feature type="transmembrane region" description="Helical" evidence="2">
    <location>
        <begin position="26"/>
        <end position="46"/>
    </location>
</feature>
<feature type="region of interest" description="Disordered" evidence="1">
    <location>
        <begin position="1"/>
        <end position="21"/>
    </location>
</feature>
<evidence type="ECO:0000256" key="2">
    <source>
        <dbReference type="SAM" id="Phobius"/>
    </source>
</evidence>
<protein>
    <submittedName>
        <fullName evidence="3">Uncharacterized protein</fullName>
    </submittedName>
</protein>
<keyword evidence="4" id="KW-1185">Reference proteome</keyword>
<evidence type="ECO:0000256" key="1">
    <source>
        <dbReference type="SAM" id="MobiDB-lite"/>
    </source>
</evidence>
<dbReference type="EMBL" id="JBHSBL010000015">
    <property type="protein sequence ID" value="MFC4066192.1"/>
    <property type="molecule type" value="Genomic_DNA"/>
</dbReference>
<dbReference type="RefSeq" id="WP_378067165.1">
    <property type="nucleotide sequence ID" value="NZ_JBHSBL010000015.1"/>
</dbReference>
<evidence type="ECO:0000313" key="3">
    <source>
        <dbReference type="EMBL" id="MFC4066192.1"/>
    </source>
</evidence>
<evidence type="ECO:0000313" key="4">
    <source>
        <dbReference type="Proteomes" id="UP001595867"/>
    </source>
</evidence>
<organism evidence="3 4">
    <name type="scientific">Actinoplanes subglobosus</name>
    <dbReference type="NCBI Taxonomy" id="1547892"/>
    <lineage>
        <taxon>Bacteria</taxon>
        <taxon>Bacillati</taxon>
        <taxon>Actinomycetota</taxon>
        <taxon>Actinomycetes</taxon>
        <taxon>Micromonosporales</taxon>
        <taxon>Micromonosporaceae</taxon>
        <taxon>Actinoplanes</taxon>
    </lineage>
</organism>
<keyword evidence="2" id="KW-0812">Transmembrane</keyword>
<reference evidence="4" key="1">
    <citation type="journal article" date="2019" name="Int. J. Syst. Evol. Microbiol.">
        <title>The Global Catalogue of Microorganisms (GCM) 10K type strain sequencing project: providing services to taxonomists for standard genome sequencing and annotation.</title>
        <authorList>
            <consortium name="The Broad Institute Genomics Platform"/>
            <consortium name="The Broad Institute Genome Sequencing Center for Infectious Disease"/>
            <person name="Wu L."/>
            <person name="Ma J."/>
        </authorList>
    </citation>
    <scope>NUCLEOTIDE SEQUENCE [LARGE SCALE GENOMIC DNA]</scope>
    <source>
        <strain evidence="4">TBRC 5832</strain>
    </source>
</reference>
<name>A0ABV8IT83_9ACTN</name>
<gene>
    <name evidence="3" type="ORF">ACFO0C_14755</name>
</gene>
<feature type="transmembrane region" description="Helical" evidence="2">
    <location>
        <begin position="52"/>
        <end position="74"/>
    </location>
</feature>
<proteinExistence type="predicted"/>
<keyword evidence="2" id="KW-1133">Transmembrane helix</keyword>
<comment type="caution">
    <text evidence="3">The sequence shown here is derived from an EMBL/GenBank/DDBJ whole genome shotgun (WGS) entry which is preliminary data.</text>
</comment>